<dbReference type="AlphaFoldDB" id="A0A6G0W9R3"/>
<sequence length="467" mass="51641">MQRRDKAKNGGGELHVTVIEARGLKKPLFSSIKHPFCVVRTARRQEQRTETYVEDDATTPFWNALFVFDLDASSALEFDILASGGCMPVKLGHASMEIDLDAWQDRELRDVWLPLQIKPTKSQGEIHVRIEFKLSSNLFKHPSVITLPVTQQIQPQQVPQHPPPAPQPKQAPGRPSEEVKQNPSKLPTIDEKKPQKSPSSASPLSLKGDQVPPVSLKAFDHLYLAPALFEVQTPHFGDDGLQPATYKESSRVYLQHGMTPSDLATVFQRASAFPKDNHLLKLLGFTFSHGNWCAVLDFAPRISVPHSPAGWPSPKLQIALDVARAMVQLHSVKQIHGHIRLANVFQGPEKARLHPFPRPALPESLDALSLPWAAPETSTATAFTLKMDVFAFGMFLIELDTGVVPFQHERQGISRSDFYGLLDEACIQGAVSSASPHKIVSVIVKCLALSPSNRPSSLTVLDLLRDI</sequence>
<dbReference type="InterPro" id="IPR000719">
    <property type="entry name" value="Prot_kinase_dom"/>
</dbReference>
<evidence type="ECO:0000259" key="2">
    <source>
        <dbReference type="PROSITE" id="PS50004"/>
    </source>
</evidence>
<feature type="domain" description="Protein kinase" evidence="3">
    <location>
        <begin position="75"/>
        <end position="467"/>
    </location>
</feature>
<gene>
    <name evidence="4" type="ORF">Ae201684_017762</name>
</gene>
<dbReference type="Gene3D" id="1.10.510.10">
    <property type="entry name" value="Transferase(Phosphotransferase) domain 1"/>
    <property type="match status" value="1"/>
</dbReference>
<dbReference type="SMART" id="SM00239">
    <property type="entry name" value="C2"/>
    <property type="match status" value="1"/>
</dbReference>
<dbReference type="GO" id="GO:0004713">
    <property type="term" value="F:protein tyrosine kinase activity"/>
    <property type="evidence" value="ECO:0007669"/>
    <property type="project" value="InterPro"/>
</dbReference>
<reference evidence="4 5" key="1">
    <citation type="submission" date="2019-07" db="EMBL/GenBank/DDBJ databases">
        <title>Genomics analysis of Aphanomyces spp. identifies a new class of oomycete effector associated with host adaptation.</title>
        <authorList>
            <person name="Gaulin E."/>
        </authorList>
    </citation>
    <scope>NUCLEOTIDE SEQUENCE [LARGE SCALE GENOMIC DNA]</scope>
    <source>
        <strain evidence="4 5">ATCC 201684</strain>
    </source>
</reference>
<dbReference type="InterPro" id="IPR020635">
    <property type="entry name" value="Tyr_kinase_cat_dom"/>
</dbReference>
<dbReference type="EMBL" id="VJMJ01000311">
    <property type="protein sequence ID" value="KAF0723279.1"/>
    <property type="molecule type" value="Genomic_DNA"/>
</dbReference>
<dbReference type="Proteomes" id="UP000481153">
    <property type="component" value="Unassembled WGS sequence"/>
</dbReference>
<feature type="compositionally biased region" description="Pro residues" evidence="1">
    <location>
        <begin position="160"/>
        <end position="169"/>
    </location>
</feature>
<organism evidence="4 5">
    <name type="scientific">Aphanomyces euteiches</name>
    <dbReference type="NCBI Taxonomy" id="100861"/>
    <lineage>
        <taxon>Eukaryota</taxon>
        <taxon>Sar</taxon>
        <taxon>Stramenopiles</taxon>
        <taxon>Oomycota</taxon>
        <taxon>Saprolegniomycetes</taxon>
        <taxon>Saprolegniales</taxon>
        <taxon>Verrucalvaceae</taxon>
        <taxon>Aphanomyces</taxon>
    </lineage>
</organism>
<dbReference type="InterPro" id="IPR000008">
    <property type="entry name" value="C2_dom"/>
</dbReference>
<dbReference type="Gene3D" id="2.60.40.150">
    <property type="entry name" value="C2 domain"/>
    <property type="match status" value="1"/>
</dbReference>
<evidence type="ECO:0000256" key="1">
    <source>
        <dbReference type="SAM" id="MobiDB-lite"/>
    </source>
</evidence>
<dbReference type="PANTHER" id="PTHR48007:SF4">
    <property type="entry name" value="LEUCINE-RICH REPEAT RECEPTOR-LIKE PROTEIN KINASE PXC1"/>
    <property type="match status" value="1"/>
</dbReference>
<name>A0A6G0W9R3_9STRA</name>
<comment type="caution">
    <text evidence="4">The sequence shown here is derived from an EMBL/GenBank/DDBJ whole genome shotgun (WGS) entry which is preliminary data.</text>
</comment>
<feature type="compositionally biased region" description="Low complexity" evidence="1">
    <location>
        <begin position="196"/>
        <end position="207"/>
    </location>
</feature>
<dbReference type="InterPro" id="IPR011009">
    <property type="entry name" value="Kinase-like_dom_sf"/>
</dbReference>
<protein>
    <submittedName>
        <fullName evidence="4">Uncharacterized protein</fullName>
    </submittedName>
</protein>
<dbReference type="InterPro" id="IPR001245">
    <property type="entry name" value="Ser-Thr/Tyr_kinase_cat_dom"/>
</dbReference>
<evidence type="ECO:0000313" key="4">
    <source>
        <dbReference type="EMBL" id="KAF0723279.1"/>
    </source>
</evidence>
<evidence type="ECO:0000313" key="5">
    <source>
        <dbReference type="Proteomes" id="UP000481153"/>
    </source>
</evidence>
<evidence type="ECO:0000259" key="3">
    <source>
        <dbReference type="PROSITE" id="PS50011"/>
    </source>
</evidence>
<dbReference type="PROSITE" id="PS50004">
    <property type="entry name" value="C2"/>
    <property type="match status" value="1"/>
</dbReference>
<proteinExistence type="predicted"/>
<dbReference type="Pfam" id="PF00168">
    <property type="entry name" value="C2"/>
    <property type="match status" value="1"/>
</dbReference>
<feature type="region of interest" description="Disordered" evidence="1">
    <location>
        <begin position="152"/>
        <end position="208"/>
    </location>
</feature>
<dbReference type="SUPFAM" id="SSF49562">
    <property type="entry name" value="C2 domain (Calcium/lipid-binding domain, CaLB)"/>
    <property type="match status" value="1"/>
</dbReference>
<accession>A0A6G0W9R3</accession>
<feature type="domain" description="C2" evidence="2">
    <location>
        <begin position="1"/>
        <end position="113"/>
    </location>
</feature>
<dbReference type="SMART" id="SM00219">
    <property type="entry name" value="TyrKc"/>
    <property type="match status" value="1"/>
</dbReference>
<dbReference type="Pfam" id="PF07714">
    <property type="entry name" value="PK_Tyr_Ser-Thr"/>
    <property type="match status" value="1"/>
</dbReference>
<dbReference type="GO" id="GO:0005524">
    <property type="term" value="F:ATP binding"/>
    <property type="evidence" value="ECO:0007669"/>
    <property type="project" value="InterPro"/>
</dbReference>
<dbReference type="InterPro" id="IPR046959">
    <property type="entry name" value="PRK1-6/SRF4-like"/>
</dbReference>
<dbReference type="VEuPathDB" id="FungiDB:AeMF1_014191"/>
<dbReference type="PROSITE" id="PS50011">
    <property type="entry name" value="PROTEIN_KINASE_DOM"/>
    <property type="match status" value="1"/>
</dbReference>
<dbReference type="InterPro" id="IPR035892">
    <property type="entry name" value="C2_domain_sf"/>
</dbReference>
<dbReference type="PANTHER" id="PTHR48007">
    <property type="entry name" value="LEUCINE-RICH REPEAT RECEPTOR-LIKE PROTEIN KINASE PXC1"/>
    <property type="match status" value="1"/>
</dbReference>
<keyword evidence="5" id="KW-1185">Reference proteome</keyword>
<dbReference type="SUPFAM" id="SSF56112">
    <property type="entry name" value="Protein kinase-like (PK-like)"/>
    <property type="match status" value="1"/>
</dbReference>